<dbReference type="EMBL" id="QFOI01000170">
    <property type="protein sequence ID" value="PZP48173.1"/>
    <property type="molecule type" value="Genomic_DNA"/>
</dbReference>
<comment type="caution">
    <text evidence="1">The sequence shown here is derived from an EMBL/GenBank/DDBJ whole genome shotgun (WGS) entry which is preliminary data.</text>
</comment>
<dbReference type="AlphaFoldDB" id="A0A2W5F090"/>
<accession>A0A2W5F090</accession>
<dbReference type="InterPro" id="IPR022298">
    <property type="entry name" value="Conjug_transposon_TraN"/>
</dbReference>
<dbReference type="Proteomes" id="UP000249645">
    <property type="component" value="Unassembled WGS sequence"/>
</dbReference>
<dbReference type="NCBIfam" id="TIGR03780">
    <property type="entry name" value="Bac_Flav_CT_N"/>
    <property type="match status" value="1"/>
</dbReference>
<organism evidence="1 2">
    <name type="scientific">Pseudopedobacter saltans</name>
    <dbReference type="NCBI Taxonomy" id="151895"/>
    <lineage>
        <taxon>Bacteria</taxon>
        <taxon>Pseudomonadati</taxon>
        <taxon>Bacteroidota</taxon>
        <taxon>Sphingobacteriia</taxon>
        <taxon>Sphingobacteriales</taxon>
        <taxon>Sphingobacteriaceae</taxon>
        <taxon>Pseudopedobacter</taxon>
    </lineage>
</organism>
<protein>
    <submittedName>
        <fullName evidence="1">Conjugative transposon protein TraN</fullName>
    </submittedName>
</protein>
<dbReference type="Pfam" id="PF13595">
    <property type="entry name" value="DUF4138"/>
    <property type="match status" value="1"/>
</dbReference>
<gene>
    <name evidence="1" type="primary">traN</name>
    <name evidence="1" type="ORF">DI598_10260</name>
</gene>
<reference evidence="1 2" key="1">
    <citation type="submission" date="2017-11" db="EMBL/GenBank/DDBJ databases">
        <title>Infants hospitalized years apart are colonized by the same room-sourced microbial strains.</title>
        <authorList>
            <person name="Brooks B."/>
            <person name="Olm M.R."/>
            <person name="Firek B.A."/>
            <person name="Baker R."/>
            <person name="Thomas B.C."/>
            <person name="Morowitz M.J."/>
            <person name="Banfield J.F."/>
        </authorList>
    </citation>
    <scope>NUCLEOTIDE SEQUENCE [LARGE SCALE GENOMIC DNA]</scope>
    <source>
        <strain evidence="1">S2_009_000_R2_76</strain>
    </source>
</reference>
<name>A0A2W5F090_9SPHI</name>
<evidence type="ECO:0000313" key="2">
    <source>
        <dbReference type="Proteomes" id="UP000249645"/>
    </source>
</evidence>
<evidence type="ECO:0000313" key="1">
    <source>
        <dbReference type="EMBL" id="PZP48173.1"/>
    </source>
</evidence>
<proteinExistence type="predicted"/>
<sequence length="287" mass="32175">MKQNIIKTFFVLLTMWVCIPIFAQLPALEQIKPEAYGTQYSLLVGTGKTTVLLFPDKIAPGGVDLGSSDLIANTINGVDNILRVKAATENFAPTNLTVVTTDGKVHSFYVSFSLYPDDRPIDLGKQANAEKAQAVLKDRKLNDAQLKKSAGAIIALKPFLKKPKTKSYGMQFSLKGIYAQEDVLFFRFELGNKSPIDFTTDFMRFYIRDQKRLKRTADQELELQPLAIFPDNKISTTTSSTQTIIVAFKKFTIADHKNMVIQLFEKNGDRHMVLKIKGKVLMQASKL</sequence>